<evidence type="ECO:0000313" key="3">
    <source>
        <dbReference type="Proteomes" id="UP000568158"/>
    </source>
</evidence>
<name>A0A8H6BEF9_DEKBR</name>
<comment type="caution">
    <text evidence="2">The sequence shown here is derived from an EMBL/GenBank/DDBJ whole genome shotgun (WGS) entry which is preliminary data.</text>
</comment>
<feature type="compositionally biased region" description="Polar residues" evidence="1">
    <location>
        <begin position="1"/>
        <end position="23"/>
    </location>
</feature>
<organism evidence="2 3">
    <name type="scientific">Dekkera bruxellensis</name>
    <name type="common">Brettanomyces custersii</name>
    <dbReference type="NCBI Taxonomy" id="5007"/>
    <lineage>
        <taxon>Eukaryota</taxon>
        <taxon>Fungi</taxon>
        <taxon>Dikarya</taxon>
        <taxon>Ascomycota</taxon>
        <taxon>Saccharomycotina</taxon>
        <taxon>Pichiomycetes</taxon>
        <taxon>Pichiales</taxon>
        <taxon>Pichiaceae</taxon>
        <taxon>Brettanomyces</taxon>
    </lineage>
</organism>
<reference evidence="2 3" key="1">
    <citation type="journal article" date="2020" name="Appl. Microbiol. Biotechnol.">
        <title>Targeted gene deletion in Brettanomyces bruxellensis with an expression-free CRISPR-Cas9 system.</title>
        <authorList>
            <person name="Varela C."/>
            <person name="Bartel C."/>
            <person name="Onetto C."/>
            <person name="Borneman A."/>
        </authorList>
    </citation>
    <scope>NUCLEOTIDE SEQUENCE [LARGE SCALE GENOMIC DNA]</scope>
    <source>
        <strain evidence="2 3">AWRI1613</strain>
    </source>
</reference>
<dbReference type="Proteomes" id="UP000568158">
    <property type="component" value="Unassembled WGS sequence"/>
</dbReference>
<accession>A0A8H6BEF9</accession>
<dbReference type="EMBL" id="JABCYN010000027">
    <property type="protein sequence ID" value="KAF6010260.1"/>
    <property type="molecule type" value="Genomic_DNA"/>
</dbReference>
<feature type="region of interest" description="Disordered" evidence="1">
    <location>
        <begin position="1"/>
        <end position="84"/>
    </location>
</feature>
<evidence type="ECO:0000256" key="1">
    <source>
        <dbReference type="SAM" id="MobiDB-lite"/>
    </source>
</evidence>
<feature type="compositionally biased region" description="Basic and acidic residues" evidence="1">
    <location>
        <begin position="44"/>
        <end position="67"/>
    </location>
</feature>
<protein>
    <submittedName>
        <fullName evidence="2">Uncharacterized protein</fullName>
    </submittedName>
</protein>
<evidence type="ECO:0000313" key="2">
    <source>
        <dbReference type="EMBL" id="KAF6010260.1"/>
    </source>
</evidence>
<proteinExistence type="predicted"/>
<dbReference type="AlphaFoldDB" id="A0A8H6BEF9"/>
<sequence>MSPDQSTDLQEHTVSPDSEISINSRKAAERSSSSEDIALSSSDFDDHTTDKDNKPSDESQSQKKNEHGVIQALCVGPGITFQDN</sequence>
<gene>
    <name evidence="2" type="ORF">HII12_002967</name>
</gene>